<accession>A0A6G8Q7F6</accession>
<dbReference type="PRINTS" id="PR00364">
    <property type="entry name" value="DISEASERSIST"/>
</dbReference>
<dbReference type="Gene3D" id="1.10.260.40">
    <property type="entry name" value="lambda repressor-like DNA-binding domains"/>
    <property type="match status" value="1"/>
</dbReference>
<evidence type="ECO:0000313" key="4">
    <source>
        <dbReference type="Proteomes" id="UP000501452"/>
    </source>
</evidence>
<dbReference type="Gene3D" id="1.25.40.10">
    <property type="entry name" value="Tetratricopeptide repeat domain"/>
    <property type="match status" value="1"/>
</dbReference>
<dbReference type="SUPFAM" id="SSF47413">
    <property type="entry name" value="lambda repressor-like DNA-binding domains"/>
    <property type="match status" value="1"/>
</dbReference>
<name>A0A6G8Q7F6_9ACTN</name>
<dbReference type="PROSITE" id="PS50943">
    <property type="entry name" value="HTH_CROC1"/>
    <property type="match status" value="1"/>
</dbReference>
<evidence type="ECO:0000256" key="1">
    <source>
        <dbReference type="SAM" id="MobiDB-lite"/>
    </source>
</evidence>
<proteinExistence type="predicted"/>
<dbReference type="GO" id="GO:0003677">
    <property type="term" value="F:DNA binding"/>
    <property type="evidence" value="ECO:0007669"/>
    <property type="project" value="InterPro"/>
</dbReference>
<dbReference type="PANTHER" id="PTHR47691">
    <property type="entry name" value="REGULATOR-RELATED"/>
    <property type="match status" value="1"/>
</dbReference>
<dbReference type="GO" id="GO:0016887">
    <property type="term" value="F:ATP hydrolysis activity"/>
    <property type="evidence" value="ECO:0007669"/>
    <property type="project" value="InterPro"/>
</dbReference>
<dbReference type="EMBL" id="CP045119">
    <property type="protein sequence ID" value="QIN82257.1"/>
    <property type="molecule type" value="Genomic_DNA"/>
</dbReference>
<dbReference type="PANTHER" id="PTHR47691:SF3">
    <property type="entry name" value="HTH-TYPE TRANSCRIPTIONAL REGULATOR RV0890C-RELATED"/>
    <property type="match status" value="1"/>
</dbReference>
<dbReference type="Proteomes" id="UP000501452">
    <property type="component" value="Chromosome"/>
</dbReference>
<sequence>MERQRVEDGPGRAVGGEDGGPRVSFGAKLKGLREAAGFTQEELASRAGLTAKAVSALERGERRRPYPHTVRCLADALGLPDAARAAFLASVPGRGTTGSIPDEAPSPALMVPPTSLVGRGREVEEMSRLMGQGAARLLTLTGTGGVGKTRLALEVAREAVGSFQDGVVFVGLAPLKDASLVLPTMAKALTLRDVEGLPSREALKAHLREKRMLLVLDNFEHVLEAAPEVAGLIEACPDLTVLATSRAPLRVRGEQEYPVSPLGVPDPSHVPDLEDVGGSPAARLFVERARTASPAFELTRHNAASVAAICWRLDGLPLALELAAARARFLGPAALLSRLDRALEAGGARDLPERQRTMRATLDWSYDLLHGPEKELFARLSVFAGGFTLEAAEVVGADEYAGDVLVLLGNLVEQSLVLARPDDGADGVRYGMLEPVRQYALEKLENGGGSEETRRRHAGYYLALAEEGGPSLKNRDQAIWLPRFEAEIGNLRAALSWAVEHGWAREVSLMSWASWTYWWLSGHLSEGRRWMEEALASDPDAPAPVRATLLTLAATLGQALGDFEASRRTNDESMELFRRLGDEDGLYFAMGTAGLIALGQGQPNEALSMMEESGERRLEGMGDRWSASAMFGFSATVALGMGDRARARRLAGRALSLAREIGAREAIAVALPTLAVTARDDGDLERAAALFAEGLTLSAEVGDRTNIAYYLEGLAELSASENGLEQAARLWGAARTLLETIEVIAYPHAADRTFYEERLAAARASLDERAWEKAWSEGRAMTTEEAVEYALDDRGD</sequence>
<reference evidence="3 4" key="1">
    <citation type="submission" date="2019-10" db="EMBL/GenBank/DDBJ databases">
        <title>Rubrobacter sp nov SCSIO 52090 isolated from a deep-sea sediment in the South China Sea.</title>
        <authorList>
            <person name="Chen R.W."/>
        </authorList>
    </citation>
    <scope>NUCLEOTIDE SEQUENCE [LARGE SCALE GENOMIC DNA]</scope>
    <source>
        <strain evidence="3 4">SCSIO 52909</strain>
    </source>
</reference>
<feature type="domain" description="HTH cro/C1-type" evidence="2">
    <location>
        <begin position="29"/>
        <end position="83"/>
    </location>
</feature>
<dbReference type="SUPFAM" id="SSF48452">
    <property type="entry name" value="TPR-like"/>
    <property type="match status" value="1"/>
</dbReference>
<dbReference type="RefSeq" id="WP_166174427.1">
    <property type="nucleotide sequence ID" value="NZ_CP045119.1"/>
</dbReference>
<evidence type="ECO:0000313" key="3">
    <source>
        <dbReference type="EMBL" id="QIN82257.1"/>
    </source>
</evidence>
<dbReference type="Pfam" id="PF25872">
    <property type="entry name" value="HTH_77"/>
    <property type="match status" value="1"/>
</dbReference>
<dbReference type="InterPro" id="IPR058852">
    <property type="entry name" value="HTH_77"/>
</dbReference>
<feature type="compositionally biased region" description="Basic and acidic residues" evidence="1">
    <location>
        <begin position="1"/>
        <end position="10"/>
    </location>
</feature>
<feature type="region of interest" description="Disordered" evidence="1">
    <location>
        <begin position="1"/>
        <end position="25"/>
    </location>
</feature>
<dbReference type="AlphaFoldDB" id="A0A6G8Q7F6"/>
<keyword evidence="4" id="KW-1185">Reference proteome</keyword>
<dbReference type="Gene3D" id="3.40.50.300">
    <property type="entry name" value="P-loop containing nucleotide triphosphate hydrolases"/>
    <property type="match status" value="1"/>
</dbReference>
<dbReference type="InterPro" id="IPR011990">
    <property type="entry name" value="TPR-like_helical_dom_sf"/>
</dbReference>
<dbReference type="SMART" id="SM00530">
    <property type="entry name" value="HTH_XRE"/>
    <property type="match status" value="1"/>
</dbReference>
<dbReference type="KEGG" id="rub:GBA63_06035"/>
<dbReference type="SUPFAM" id="SSF52540">
    <property type="entry name" value="P-loop containing nucleoside triphosphate hydrolases"/>
    <property type="match status" value="1"/>
</dbReference>
<dbReference type="InterPro" id="IPR027417">
    <property type="entry name" value="P-loop_NTPase"/>
</dbReference>
<dbReference type="Pfam" id="PF13401">
    <property type="entry name" value="AAA_22"/>
    <property type="match status" value="1"/>
</dbReference>
<dbReference type="CDD" id="cd00093">
    <property type="entry name" value="HTH_XRE"/>
    <property type="match status" value="1"/>
</dbReference>
<dbReference type="InterPro" id="IPR049945">
    <property type="entry name" value="AAA_22"/>
</dbReference>
<dbReference type="InterPro" id="IPR001387">
    <property type="entry name" value="Cro/C1-type_HTH"/>
</dbReference>
<gene>
    <name evidence="3" type="ORF">GBA63_06035</name>
</gene>
<protein>
    <submittedName>
        <fullName evidence="3">Helix-turn-helix domain-containing protein</fullName>
    </submittedName>
</protein>
<evidence type="ECO:0000259" key="2">
    <source>
        <dbReference type="PROSITE" id="PS50943"/>
    </source>
</evidence>
<dbReference type="Pfam" id="PF13560">
    <property type="entry name" value="HTH_31"/>
    <property type="match status" value="1"/>
</dbReference>
<dbReference type="InterPro" id="IPR010982">
    <property type="entry name" value="Lambda_DNA-bd_dom_sf"/>
</dbReference>
<organism evidence="3 4">
    <name type="scientific">Rubrobacter tropicus</name>
    <dbReference type="NCBI Taxonomy" id="2653851"/>
    <lineage>
        <taxon>Bacteria</taxon>
        <taxon>Bacillati</taxon>
        <taxon>Actinomycetota</taxon>
        <taxon>Rubrobacteria</taxon>
        <taxon>Rubrobacterales</taxon>
        <taxon>Rubrobacteraceae</taxon>
        <taxon>Rubrobacter</taxon>
    </lineage>
</organism>